<sequence>MLQIVDLARNEFSGIVPARFLTKWDAMKTRANFSHLQYPYLNLTGLYYQDAVQVTVKGLELELVKILTMFTSIDFSCNSFEGPIPDTLGDLQALYILNMSYNELSGPIPSSIGNLQQLESLDLSSNKLNGTIPEALSDLNFLSLLNLSYNQLVGMIPTGKQFQTFDNSSFESNPGLCGTPMTKICSTRNTSDPEKSNHRQSSGRSFNWRFIVVGLGFGAGAAAVIAPTMFWDRGRACCDHHVDKVLIMLLPLMGLRYRRWNSDDEEDDDLNNSHTGLNHNFGYGHEDSCGEPELEEERWGRSALLDEDCNRWKSRTRKSNKGPCSYKIDATRISTLAVRMQMQKMAPSAAQ</sequence>
<organism evidence="1 2">
    <name type="scientific">Melastoma candidum</name>
    <dbReference type="NCBI Taxonomy" id="119954"/>
    <lineage>
        <taxon>Eukaryota</taxon>
        <taxon>Viridiplantae</taxon>
        <taxon>Streptophyta</taxon>
        <taxon>Embryophyta</taxon>
        <taxon>Tracheophyta</taxon>
        <taxon>Spermatophyta</taxon>
        <taxon>Magnoliopsida</taxon>
        <taxon>eudicotyledons</taxon>
        <taxon>Gunneridae</taxon>
        <taxon>Pentapetalae</taxon>
        <taxon>rosids</taxon>
        <taxon>malvids</taxon>
        <taxon>Myrtales</taxon>
        <taxon>Melastomataceae</taxon>
        <taxon>Melastomatoideae</taxon>
        <taxon>Melastomateae</taxon>
        <taxon>Melastoma</taxon>
    </lineage>
</organism>
<dbReference type="Proteomes" id="UP001057402">
    <property type="component" value="Chromosome 8"/>
</dbReference>
<reference evidence="2" key="1">
    <citation type="journal article" date="2023" name="Front. Plant Sci.">
        <title>Chromosomal-level genome assembly of Melastoma candidum provides insights into trichome evolution.</title>
        <authorList>
            <person name="Zhong Y."/>
            <person name="Wu W."/>
            <person name="Sun C."/>
            <person name="Zou P."/>
            <person name="Liu Y."/>
            <person name="Dai S."/>
            <person name="Zhou R."/>
        </authorList>
    </citation>
    <scope>NUCLEOTIDE SEQUENCE [LARGE SCALE GENOMIC DNA]</scope>
</reference>
<proteinExistence type="predicted"/>
<accession>A0ACB9N4Q3</accession>
<evidence type="ECO:0000313" key="2">
    <source>
        <dbReference type="Proteomes" id="UP001057402"/>
    </source>
</evidence>
<comment type="caution">
    <text evidence="1">The sequence shown here is derived from an EMBL/GenBank/DDBJ whole genome shotgun (WGS) entry which is preliminary data.</text>
</comment>
<dbReference type="EMBL" id="CM042887">
    <property type="protein sequence ID" value="KAI4331603.1"/>
    <property type="molecule type" value="Genomic_DNA"/>
</dbReference>
<keyword evidence="2" id="KW-1185">Reference proteome</keyword>
<gene>
    <name evidence="1" type="ORF">MLD38_029778</name>
</gene>
<name>A0ACB9N4Q3_9MYRT</name>
<evidence type="ECO:0000313" key="1">
    <source>
        <dbReference type="EMBL" id="KAI4331603.1"/>
    </source>
</evidence>
<protein>
    <submittedName>
        <fullName evidence="1">Uncharacterized protein</fullName>
    </submittedName>
</protein>